<dbReference type="AlphaFoldDB" id="A0A1D1VNL7"/>
<name>A0A1D1VNL7_RAMVA</name>
<dbReference type="EMBL" id="BDGG01000009">
    <property type="protein sequence ID" value="GAV03182.1"/>
    <property type="molecule type" value="Genomic_DNA"/>
</dbReference>
<evidence type="ECO:0000313" key="1">
    <source>
        <dbReference type="EMBL" id="GAV03182.1"/>
    </source>
</evidence>
<gene>
    <name evidence="1" type="primary">RvY_13646-1</name>
    <name evidence="1" type="synonym">RvY_13646.1</name>
    <name evidence="1" type="ORF">RvY_13646</name>
</gene>
<organism evidence="1 2">
    <name type="scientific">Ramazzottius varieornatus</name>
    <name type="common">Water bear</name>
    <name type="synonym">Tardigrade</name>
    <dbReference type="NCBI Taxonomy" id="947166"/>
    <lineage>
        <taxon>Eukaryota</taxon>
        <taxon>Metazoa</taxon>
        <taxon>Ecdysozoa</taxon>
        <taxon>Tardigrada</taxon>
        <taxon>Eutardigrada</taxon>
        <taxon>Parachela</taxon>
        <taxon>Hypsibioidea</taxon>
        <taxon>Ramazzottiidae</taxon>
        <taxon>Ramazzottius</taxon>
    </lineage>
</organism>
<keyword evidence="2" id="KW-1185">Reference proteome</keyword>
<reference evidence="1 2" key="1">
    <citation type="journal article" date="2016" name="Nat. Commun.">
        <title>Extremotolerant tardigrade genome and improved radiotolerance of human cultured cells by tardigrade-unique protein.</title>
        <authorList>
            <person name="Hashimoto T."/>
            <person name="Horikawa D.D."/>
            <person name="Saito Y."/>
            <person name="Kuwahara H."/>
            <person name="Kozuka-Hata H."/>
            <person name="Shin-I T."/>
            <person name="Minakuchi Y."/>
            <person name="Ohishi K."/>
            <person name="Motoyama A."/>
            <person name="Aizu T."/>
            <person name="Enomoto A."/>
            <person name="Kondo K."/>
            <person name="Tanaka S."/>
            <person name="Hara Y."/>
            <person name="Koshikawa S."/>
            <person name="Sagara H."/>
            <person name="Miura T."/>
            <person name="Yokobori S."/>
            <person name="Miyagawa K."/>
            <person name="Suzuki Y."/>
            <person name="Kubo T."/>
            <person name="Oyama M."/>
            <person name="Kohara Y."/>
            <person name="Fujiyama A."/>
            <person name="Arakawa K."/>
            <person name="Katayama T."/>
            <person name="Toyoda A."/>
            <person name="Kunieda T."/>
        </authorList>
    </citation>
    <scope>NUCLEOTIDE SEQUENCE [LARGE SCALE GENOMIC DNA]</scope>
    <source>
        <strain evidence="1 2">YOKOZUNA-1</strain>
    </source>
</reference>
<accession>A0A1D1VNL7</accession>
<sequence length="122" mass="13853">MLFSTGHVQGYGSPGAHSLTHSSQQLLFFRAVKREKSMIASYSTSHSTRHAASAEHFLLISTGADPDNEGMHQRDRKNPNHVQVQAKRICITFASCIVMHVFEELYRVENHSTRVWPNYWPG</sequence>
<dbReference type="Proteomes" id="UP000186922">
    <property type="component" value="Unassembled WGS sequence"/>
</dbReference>
<protein>
    <submittedName>
        <fullName evidence="1">Uncharacterized protein</fullName>
    </submittedName>
</protein>
<comment type="caution">
    <text evidence="1">The sequence shown here is derived from an EMBL/GenBank/DDBJ whole genome shotgun (WGS) entry which is preliminary data.</text>
</comment>
<evidence type="ECO:0000313" key="2">
    <source>
        <dbReference type="Proteomes" id="UP000186922"/>
    </source>
</evidence>
<proteinExistence type="predicted"/>